<accession>A0A6A6L470</accession>
<dbReference type="Proteomes" id="UP000467840">
    <property type="component" value="Chromosome 7"/>
</dbReference>
<evidence type="ECO:0008006" key="3">
    <source>
        <dbReference type="Google" id="ProtNLM"/>
    </source>
</evidence>
<dbReference type="AlphaFoldDB" id="A0A6A6L470"/>
<gene>
    <name evidence="1" type="ORF">GH714_032949</name>
</gene>
<organism evidence="1 2">
    <name type="scientific">Hevea brasiliensis</name>
    <name type="common">Para rubber tree</name>
    <name type="synonym">Siphonia brasiliensis</name>
    <dbReference type="NCBI Taxonomy" id="3981"/>
    <lineage>
        <taxon>Eukaryota</taxon>
        <taxon>Viridiplantae</taxon>
        <taxon>Streptophyta</taxon>
        <taxon>Embryophyta</taxon>
        <taxon>Tracheophyta</taxon>
        <taxon>Spermatophyta</taxon>
        <taxon>Magnoliopsida</taxon>
        <taxon>eudicotyledons</taxon>
        <taxon>Gunneridae</taxon>
        <taxon>Pentapetalae</taxon>
        <taxon>rosids</taxon>
        <taxon>fabids</taxon>
        <taxon>Malpighiales</taxon>
        <taxon>Euphorbiaceae</taxon>
        <taxon>Crotonoideae</taxon>
        <taxon>Micrandreae</taxon>
        <taxon>Hevea</taxon>
    </lineage>
</organism>
<comment type="caution">
    <text evidence="1">The sequence shown here is derived from an EMBL/GenBank/DDBJ whole genome shotgun (WGS) entry which is preliminary data.</text>
</comment>
<keyword evidence="2" id="KW-1185">Reference proteome</keyword>
<proteinExistence type="predicted"/>
<name>A0A6A6L470_HEVBR</name>
<dbReference type="EMBL" id="JAAGAX010000013">
    <property type="protein sequence ID" value="KAF2295447.1"/>
    <property type="molecule type" value="Genomic_DNA"/>
</dbReference>
<sequence>MQSGLVGQTKRLDLMVLTLPSSKLVGVSYGEVVSVSQLAFIKGKQILDGILIASELVHSLKKEKRSGVLFKIDFDKAFDLVNWRDKDRIRVSLD</sequence>
<protein>
    <recommendedName>
        <fullName evidence="3">Reverse transcriptase domain-containing protein</fullName>
    </recommendedName>
</protein>
<evidence type="ECO:0000313" key="1">
    <source>
        <dbReference type="EMBL" id="KAF2295447.1"/>
    </source>
</evidence>
<reference evidence="1 2" key="1">
    <citation type="journal article" date="2020" name="Mol. Plant">
        <title>The Chromosome-Based Rubber Tree Genome Provides New Insights into Spurge Genome Evolution and Rubber Biosynthesis.</title>
        <authorList>
            <person name="Liu J."/>
            <person name="Shi C."/>
            <person name="Shi C.C."/>
            <person name="Li W."/>
            <person name="Zhang Q.J."/>
            <person name="Zhang Y."/>
            <person name="Li K."/>
            <person name="Lu H.F."/>
            <person name="Shi C."/>
            <person name="Zhu S.T."/>
            <person name="Xiao Z.Y."/>
            <person name="Nan H."/>
            <person name="Yue Y."/>
            <person name="Zhu X.G."/>
            <person name="Wu Y."/>
            <person name="Hong X.N."/>
            <person name="Fan G.Y."/>
            <person name="Tong Y."/>
            <person name="Zhang D."/>
            <person name="Mao C.L."/>
            <person name="Liu Y.L."/>
            <person name="Hao S.J."/>
            <person name="Liu W.Q."/>
            <person name="Lv M.Q."/>
            <person name="Zhang H.B."/>
            <person name="Liu Y."/>
            <person name="Hu-Tang G.R."/>
            <person name="Wang J.P."/>
            <person name="Wang J.H."/>
            <person name="Sun Y.H."/>
            <person name="Ni S.B."/>
            <person name="Chen W.B."/>
            <person name="Zhang X.C."/>
            <person name="Jiao Y.N."/>
            <person name="Eichler E.E."/>
            <person name="Li G.H."/>
            <person name="Liu X."/>
            <person name="Gao L.Z."/>
        </authorList>
    </citation>
    <scope>NUCLEOTIDE SEQUENCE [LARGE SCALE GENOMIC DNA]</scope>
    <source>
        <strain evidence="2">cv. GT1</strain>
        <tissue evidence="1">Leaf</tissue>
    </source>
</reference>
<evidence type="ECO:0000313" key="2">
    <source>
        <dbReference type="Proteomes" id="UP000467840"/>
    </source>
</evidence>